<dbReference type="GO" id="GO:0020037">
    <property type="term" value="F:heme binding"/>
    <property type="evidence" value="ECO:0000318"/>
    <property type="project" value="GO_Central"/>
</dbReference>
<reference evidence="5 6" key="1">
    <citation type="journal article" date="1998" name="Nature">
        <title>The complete genome of the hyperthermophilic bacterium Aquifex aeolicus.</title>
        <authorList>
            <person name="Deckert G."/>
            <person name="Warren P.V."/>
            <person name="Gaasterland T."/>
            <person name="Young W.G."/>
            <person name="Lenox A.L."/>
            <person name="Graham D.E."/>
            <person name="Overbeek R."/>
            <person name="Snead M.A."/>
            <person name="Keller M."/>
            <person name="Aujay M."/>
            <person name="Huber R."/>
            <person name="Feldman R.A."/>
            <person name="Short J.M."/>
            <person name="Olson G.J."/>
            <person name="Swanson R.V."/>
        </authorList>
    </citation>
    <scope>NUCLEOTIDE SEQUENCE [LARGE SCALE GENOMIC DNA]</scope>
    <source>
        <strain evidence="5 6">VF5</strain>
    </source>
</reference>
<dbReference type="InParanoid" id="O66666"/>
<dbReference type="KEGG" id="aae:aq_331"/>
<dbReference type="PIR" id="F70329">
    <property type="entry name" value="F70329"/>
</dbReference>
<evidence type="ECO:0000256" key="3">
    <source>
        <dbReference type="SAM" id="Coils"/>
    </source>
</evidence>
<feature type="domain" description="Ferritin/DPS" evidence="4">
    <location>
        <begin position="156"/>
        <end position="283"/>
    </location>
</feature>
<dbReference type="eggNOG" id="COG1633">
    <property type="taxonomic scope" value="Bacteria"/>
</dbReference>
<proteinExistence type="predicted"/>
<organism evidence="5 6">
    <name type="scientific">Aquifex aeolicus (strain VF5)</name>
    <dbReference type="NCBI Taxonomy" id="224324"/>
    <lineage>
        <taxon>Bacteria</taxon>
        <taxon>Pseudomonadati</taxon>
        <taxon>Aquificota</taxon>
        <taxon>Aquificia</taxon>
        <taxon>Aquificales</taxon>
        <taxon>Aquificaceae</taxon>
        <taxon>Aquifex</taxon>
    </lineage>
</organism>
<dbReference type="GO" id="GO:0008199">
    <property type="term" value="F:ferric iron binding"/>
    <property type="evidence" value="ECO:0007669"/>
    <property type="project" value="InterPro"/>
</dbReference>
<evidence type="ECO:0000313" key="5">
    <source>
        <dbReference type="EMBL" id="AAC06631.1"/>
    </source>
</evidence>
<dbReference type="PATRIC" id="fig|224324.8.peg.266"/>
<accession>O66666</accession>
<dbReference type="InterPro" id="IPR012347">
    <property type="entry name" value="Ferritin-like"/>
</dbReference>
<dbReference type="Gene3D" id="1.20.1260.10">
    <property type="match status" value="2"/>
</dbReference>
<dbReference type="RefSeq" id="WP_010880164.1">
    <property type="nucleotide sequence ID" value="NC_000918.1"/>
</dbReference>
<dbReference type="EMBL" id="AE000657">
    <property type="protein sequence ID" value="AAC06631.1"/>
    <property type="molecule type" value="Genomic_DNA"/>
</dbReference>
<dbReference type="PANTHER" id="PTHR30295:SF0">
    <property type="entry name" value="BACTERIOFERRITIN"/>
    <property type="match status" value="1"/>
</dbReference>
<dbReference type="GO" id="GO:0004322">
    <property type="term" value="F:ferroxidase activity"/>
    <property type="evidence" value="ECO:0000318"/>
    <property type="project" value="GO_Central"/>
</dbReference>
<keyword evidence="2" id="KW-0408">Iron</keyword>
<dbReference type="HOGENOM" id="CLU_926775_0_0_0"/>
<dbReference type="GO" id="GO:0006879">
    <property type="term" value="P:intracellular iron ion homeostasis"/>
    <property type="evidence" value="ECO:0007669"/>
    <property type="project" value="UniProtKB-KW"/>
</dbReference>
<gene>
    <name evidence="5" type="ordered locus">aq_331</name>
</gene>
<keyword evidence="1" id="KW-0409">Iron storage</keyword>
<evidence type="ECO:0000256" key="1">
    <source>
        <dbReference type="ARBA" id="ARBA00022434"/>
    </source>
</evidence>
<dbReference type="EnsemblBacteria" id="AAC06631">
    <property type="protein sequence ID" value="AAC06631"/>
    <property type="gene ID" value="aq_331"/>
</dbReference>
<dbReference type="GO" id="GO:0005829">
    <property type="term" value="C:cytosol"/>
    <property type="evidence" value="ECO:0000318"/>
    <property type="project" value="GO_Central"/>
</dbReference>
<protein>
    <recommendedName>
        <fullName evidence="4">Ferritin/DPS domain-containing protein</fullName>
    </recommendedName>
</protein>
<evidence type="ECO:0000259" key="4">
    <source>
        <dbReference type="Pfam" id="PF00210"/>
    </source>
</evidence>
<keyword evidence="3" id="KW-0175">Coiled coil</keyword>
<dbReference type="Proteomes" id="UP000000798">
    <property type="component" value="Chromosome"/>
</dbReference>
<feature type="domain" description="Ferritin/DPS" evidence="4">
    <location>
        <begin position="8"/>
        <end position="136"/>
    </location>
</feature>
<dbReference type="SMR" id="O66666"/>
<evidence type="ECO:0000256" key="2">
    <source>
        <dbReference type="ARBA" id="ARBA00023004"/>
    </source>
</evidence>
<dbReference type="PANTHER" id="PTHR30295">
    <property type="entry name" value="BACTERIOFERRITIN"/>
    <property type="match status" value="1"/>
</dbReference>
<dbReference type="Pfam" id="PF00210">
    <property type="entry name" value="Ferritin"/>
    <property type="match status" value="2"/>
</dbReference>
<dbReference type="SUPFAM" id="SSF47240">
    <property type="entry name" value="Ferritin-like"/>
    <property type="match status" value="2"/>
</dbReference>
<evidence type="ECO:0000313" key="6">
    <source>
        <dbReference type="Proteomes" id="UP000000798"/>
    </source>
</evidence>
<dbReference type="CDD" id="cd00657">
    <property type="entry name" value="Ferritin_like"/>
    <property type="match status" value="2"/>
</dbReference>
<dbReference type="InterPro" id="IPR008331">
    <property type="entry name" value="Ferritin_DPS_dom"/>
</dbReference>
<dbReference type="STRING" id="224324.aq_331"/>
<dbReference type="AlphaFoldDB" id="O66666"/>
<keyword evidence="6" id="KW-1185">Reference proteome</keyword>
<dbReference type="InterPro" id="IPR009078">
    <property type="entry name" value="Ferritin-like_SF"/>
</dbReference>
<feature type="coiled-coil region" evidence="3">
    <location>
        <begin position="81"/>
        <end position="145"/>
    </location>
</feature>
<dbReference type="OrthoDB" id="9791649at2"/>
<dbReference type="GO" id="GO:0005506">
    <property type="term" value="F:iron ion binding"/>
    <property type="evidence" value="ECO:0000318"/>
    <property type="project" value="GO_Central"/>
</dbReference>
<sequence>MNKKELIDILLYDVALEHSAIIQYLYNVFLIGDPEITNEIESIARQEMRHLKWFAQKVVELGGKVTLNRIEEAIKVGQSWEEMLKNDVDAEEEAIKIYSQQLEIVKDDSVKKLLDRVINDEMRHRDEFSEMLEELKNKKIEEAKQEAGIDSEIFNILNKLLQKEYRLILDYLYHFFHSKTWQEKDTSLDIAIESMFHMGELGEKIGELGGYPDLSLPKAKHFKGFTPEEVIEDIKEEETASRMYEENAKKVTREDLVKLFKWFEKQEDYHAQRLKELFRKMNRFTIGGLGEES</sequence>
<name>O66666_AQUAE</name>